<evidence type="ECO:0000313" key="1">
    <source>
        <dbReference type="EMBL" id="PKF33195.1"/>
    </source>
</evidence>
<accession>A0A2N0WEB2</accession>
<evidence type="ECO:0008006" key="3">
    <source>
        <dbReference type="Google" id="ProtNLM"/>
    </source>
</evidence>
<dbReference type="EMBL" id="PISJ01000013">
    <property type="protein sequence ID" value="PKF33195.1"/>
    <property type="molecule type" value="Genomic_DNA"/>
</dbReference>
<dbReference type="AlphaFoldDB" id="A0A2N0WEB2"/>
<evidence type="ECO:0000313" key="2">
    <source>
        <dbReference type="Proteomes" id="UP000233553"/>
    </source>
</evidence>
<reference evidence="1 2" key="1">
    <citation type="submission" date="2017-12" db="EMBL/GenBank/DDBJ databases">
        <title>Draft Genome sequences of multiple microbial strains isolated from spacecraft associated surfaces.</title>
        <authorList>
            <person name="Seuylemezian A."/>
            <person name="Vaishampayan P."/>
            <person name="Venkateswaran K."/>
        </authorList>
    </citation>
    <scope>NUCLEOTIDE SEQUENCE [LARGE SCALE GENOMIC DNA]</scope>
    <source>
        <strain evidence="1 2">2P01AA</strain>
    </source>
</reference>
<dbReference type="Proteomes" id="UP000233553">
    <property type="component" value="Unassembled WGS sequence"/>
</dbReference>
<organism evidence="1 2">
    <name type="scientific">Acinetobacter proteolyticus</name>
    <dbReference type="NCBI Taxonomy" id="1776741"/>
    <lineage>
        <taxon>Bacteria</taxon>
        <taxon>Pseudomonadati</taxon>
        <taxon>Pseudomonadota</taxon>
        <taxon>Gammaproteobacteria</taxon>
        <taxon>Moraxellales</taxon>
        <taxon>Moraxellaceae</taxon>
        <taxon>Acinetobacter</taxon>
    </lineage>
</organism>
<sequence>MALIHDFVLMNKNEFSYEDCCELAGKISYDVSIDDDLILYFIDYLRWLPTYSPLLKIRMHGLDYHAMTIIDIEGANEALILFSSLVNIFKLAPNVLKLTGAYTFMYADDDIIDPNKKVDRILKETAGYEKIIMQKSEVIRQLEILTGLMQKIIDSEKDLYVLHVGI</sequence>
<dbReference type="RefSeq" id="WP_101236447.1">
    <property type="nucleotide sequence ID" value="NZ_PISJ01000013.1"/>
</dbReference>
<proteinExistence type="predicted"/>
<gene>
    <name evidence="1" type="ORF">CW311_10255</name>
</gene>
<comment type="caution">
    <text evidence="1">The sequence shown here is derived from an EMBL/GenBank/DDBJ whole genome shotgun (WGS) entry which is preliminary data.</text>
</comment>
<protein>
    <recommendedName>
        <fullName evidence="3">DUF1877 domain-containing protein</fullName>
    </recommendedName>
</protein>
<name>A0A2N0WEB2_9GAMM</name>